<evidence type="ECO:0000256" key="1">
    <source>
        <dbReference type="ARBA" id="ARBA00004370"/>
    </source>
</evidence>
<dbReference type="Gene3D" id="3.30.450.20">
    <property type="entry name" value="PAS domain"/>
    <property type="match status" value="1"/>
</dbReference>
<dbReference type="CDD" id="cd06225">
    <property type="entry name" value="HAMP"/>
    <property type="match status" value="1"/>
</dbReference>
<dbReference type="GO" id="GO:0016301">
    <property type="term" value="F:kinase activity"/>
    <property type="evidence" value="ECO:0007669"/>
    <property type="project" value="UniProtKB-KW"/>
</dbReference>
<dbReference type="InterPro" id="IPR052016">
    <property type="entry name" value="Bact_Sigma-Reg"/>
</dbReference>
<keyword evidence="5" id="KW-0378">Hydrolase</keyword>
<sequence>MASPLNCCRRVSTCHRQSPGPRWKIPVAGKGYRGGNVTASIASRLILSLTLSASTIIAIALLVDYRLSREEILERLRVDSRLTVVDVVQDLERLLRGIEGNTRFIAGILARRQGSEEEIAQLLQEAVLHHDDVFGATIALARGQSAHPNGFAPYYFKQGGGVAYSDLTEGPVPYWQRPWFDDAASSGEPRWVEPYFDAGGAEIYMTTFSVPAFTTDDQGDQRLYAIVTADLTLEELHRYLKRLELGQHGIGFLVSREGLVMSSDADTVEMRPWQEVLPESQRQQFWLDMVNEAEPGKHTARHSDCAVVAGPCIIHMTRLQHSGWVLGVIYSERDVLAELRAYEYKVIALGLLCLAVMAVVVNLLTRRITRPLSALALSADQLGEGHLDTPLPQARGGDEVARLVQSFGHMKEELKRHISDLEQATANRSRMEGELSAARDIQMAMLPQSGRASEHCADFLLWATVESARTVGGDLFTYSLQGRKLFFAVGDVSDKGVPAALFMARSLSHLQHPGNRSPGQKLAELNNALVERNSNCMFVTLVLAVLDLDSLELRYASAGHPPPLLLHEGRSICPLQESGPATGLARDQAFPDNVLQLSPGDRLVLYTDGVDEAFNSAGEMFGTGRLAAWLDSCAGQSLAEAGQGLIEAISHFAEGVAQSDDITLLLLEVPRPTNQRGHQRSFHLTPDVIAASLDWLVAVLGPQLAPEAHSELQLVLEEVITNIYKYSGLGEQDTVSVALTIDDETVRLTVRDAGRAFNPLQDGRRAALGADIDHAEIGGLGVHLIEQLTDRQHYRREGDENCLELDRSLITTEDSTGTRS</sequence>
<dbReference type="EMBL" id="VRYZ01000003">
    <property type="protein sequence ID" value="TXS92457.1"/>
    <property type="molecule type" value="Genomic_DNA"/>
</dbReference>
<comment type="caution">
    <text evidence="9">The sequence shown here is derived from an EMBL/GenBank/DDBJ whole genome shotgun (WGS) entry which is preliminary data.</text>
</comment>
<evidence type="ECO:0000256" key="7">
    <source>
        <dbReference type="SAM" id="Phobius"/>
    </source>
</evidence>
<dbReference type="CDD" id="cd12913">
    <property type="entry name" value="PDC1_MCP_like"/>
    <property type="match status" value="1"/>
</dbReference>
<keyword evidence="7" id="KW-0472">Membrane</keyword>
<name>A0A5C8ZYG7_9GAMM</name>
<keyword evidence="2" id="KW-0597">Phosphoprotein</keyword>
<evidence type="ECO:0000256" key="6">
    <source>
        <dbReference type="SAM" id="Coils"/>
    </source>
</evidence>
<dbReference type="AlphaFoldDB" id="A0A5C8ZYG7"/>
<dbReference type="SMART" id="SM00331">
    <property type="entry name" value="PP2C_SIG"/>
    <property type="match status" value="1"/>
</dbReference>
<dbReference type="InterPro" id="IPR001932">
    <property type="entry name" value="PPM-type_phosphatase-like_dom"/>
</dbReference>
<evidence type="ECO:0000313" key="10">
    <source>
        <dbReference type="Proteomes" id="UP000321933"/>
    </source>
</evidence>
<dbReference type="Gene3D" id="6.10.340.10">
    <property type="match status" value="1"/>
</dbReference>
<dbReference type="InterPro" id="IPR003594">
    <property type="entry name" value="HATPase_dom"/>
</dbReference>
<dbReference type="SUPFAM" id="SSF158472">
    <property type="entry name" value="HAMP domain-like"/>
    <property type="match status" value="1"/>
</dbReference>
<keyword evidence="3" id="KW-0808">Transferase</keyword>
<dbReference type="Pfam" id="PF00672">
    <property type="entry name" value="HAMP"/>
    <property type="match status" value="1"/>
</dbReference>
<dbReference type="GO" id="GO:0016020">
    <property type="term" value="C:membrane"/>
    <property type="evidence" value="ECO:0007669"/>
    <property type="project" value="UniProtKB-SubCell"/>
</dbReference>
<dbReference type="SUPFAM" id="SSF81606">
    <property type="entry name" value="PP2C-like"/>
    <property type="match status" value="1"/>
</dbReference>
<evidence type="ECO:0000313" key="9">
    <source>
        <dbReference type="EMBL" id="TXS92457.1"/>
    </source>
</evidence>
<dbReference type="PANTHER" id="PTHR43156:SF2">
    <property type="entry name" value="STAGE II SPORULATION PROTEIN E"/>
    <property type="match status" value="1"/>
</dbReference>
<dbReference type="Pfam" id="PF22673">
    <property type="entry name" value="MCP-like_PDC_1"/>
    <property type="match status" value="1"/>
</dbReference>
<proteinExistence type="predicted"/>
<dbReference type="CDD" id="cd18774">
    <property type="entry name" value="PDC2_HK_sensor"/>
    <property type="match status" value="1"/>
</dbReference>
<gene>
    <name evidence="9" type="ORF">FVW59_08540</name>
</gene>
<reference evidence="9 10" key="1">
    <citation type="submission" date="2019-08" db="EMBL/GenBank/DDBJ databases">
        <title>Parahaliea maris sp. nov., isolated from the surface seawater.</title>
        <authorList>
            <person name="Liu Y."/>
        </authorList>
    </citation>
    <scope>NUCLEOTIDE SEQUENCE [LARGE SCALE GENOMIC DNA]</scope>
    <source>
        <strain evidence="9 10">S2-26</strain>
    </source>
</reference>
<keyword evidence="10" id="KW-1185">Reference proteome</keyword>
<keyword evidence="7" id="KW-1133">Transmembrane helix</keyword>
<protein>
    <submittedName>
        <fullName evidence="9">SpoIIE family protein phosphatase</fullName>
    </submittedName>
</protein>
<dbReference type="Pfam" id="PF13581">
    <property type="entry name" value="HATPase_c_2"/>
    <property type="match status" value="1"/>
</dbReference>
<evidence type="ECO:0000256" key="5">
    <source>
        <dbReference type="ARBA" id="ARBA00022801"/>
    </source>
</evidence>
<dbReference type="GO" id="GO:0016791">
    <property type="term" value="F:phosphatase activity"/>
    <property type="evidence" value="ECO:0007669"/>
    <property type="project" value="TreeGrafter"/>
</dbReference>
<feature type="domain" description="HAMP" evidence="8">
    <location>
        <begin position="366"/>
        <end position="419"/>
    </location>
</feature>
<feature type="coiled-coil region" evidence="6">
    <location>
        <begin position="414"/>
        <end position="441"/>
    </location>
</feature>
<dbReference type="SUPFAM" id="SSF55874">
    <property type="entry name" value="ATPase domain of HSP90 chaperone/DNA topoisomerase II/histidine kinase"/>
    <property type="match status" value="1"/>
</dbReference>
<evidence type="ECO:0000256" key="2">
    <source>
        <dbReference type="ARBA" id="ARBA00022553"/>
    </source>
</evidence>
<keyword evidence="4" id="KW-0418">Kinase</keyword>
<accession>A0A5C8ZYG7</accession>
<dbReference type="GO" id="GO:0007165">
    <property type="term" value="P:signal transduction"/>
    <property type="evidence" value="ECO:0007669"/>
    <property type="project" value="InterPro"/>
</dbReference>
<dbReference type="Gene3D" id="3.60.40.10">
    <property type="entry name" value="PPM-type phosphatase domain"/>
    <property type="match status" value="1"/>
</dbReference>
<keyword evidence="7" id="KW-0812">Transmembrane</keyword>
<dbReference type="Pfam" id="PF07228">
    <property type="entry name" value="SpoIIE"/>
    <property type="match status" value="1"/>
</dbReference>
<evidence type="ECO:0000256" key="4">
    <source>
        <dbReference type="ARBA" id="ARBA00022777"/>
    </source>
</evidence>
<dbReference type="Gene3D" id="3.30.565.10">
    <property type="entry name" value="Histidine kinase-like ATPase, C-terminal domain"/>
    <property type="match status" value="1"/>
</dbReference>
<comment type="subcellular location">
    <subcellularLocation>
        <location evidence="1">Membrane</location>
    </subcellularLocation>
</comment>
<dbReference type="InterPro" id="IPR003660">
    <property type="entry name" value="HAMP_dom"/>
</dbReference>
<dbReference type="SMART" id="SM00304">
    <property type="entry name" value="HAMP"/>
    <property type="match status" value="1"/>
</dbReference>
<dbReference type="InterPro" id="IPR036457">
    <property type="entry name" value="PPM-type-like_dom_sf"/>
</dbReference>
<evidence type="ECO:0000256" key="3">
    <source>
        <dbReference type="ARBA" id="ARBA00022679"/>
    </source>
</evidence>
<dbReference type="PANTHER" id="PTHR43156">
    <property type="entry name" value="STAGE II SPORULATION PROTEIN E-RELATED"/>
    <property type="match status" value="1"/>
</dbReference>
<keyword evidence="6" id="KW-0175">Coiled coil</keyword>
<dbReference type="Proteomes" id="UP000321933">
    <property type="component" value="Unassembled WGS sequence"/>
</dbReference>
<dbReference type="CDD" id="cd16936">
    <property type="entry name" value="HATPase_RsbW-like"/>
    <property type="match status" value="1"/>
</dbReference>
<evidence type="ECO:0000259" key="8">
    <source>
        <dbReference type="PROSITE" id="PS50885"/>
    </source>
</evidence>
<dbReference type="InterPro" id="IPR036890">
    <property type="entry name" value="HATPase_C_sf"/>
</dbReference>
<organism evidence="9 10">
    <name type="scientific">Parahaliea aestuarii</name>
    <dbReference type="NCBI Taxonomy" id="1852021"/>
    <lineage>
        <taxon>Bacteria</taxon>
        <taxon>Pseudomonadati</taxon>
        <taxon>Pseudomonadota</taxon>
        <taxon>Gammaproteobacteria</taxon>
        <taxon>Cellvibrionales</taxon>
        <taxon>Halieaceae</taxon>
        <taxon>Parahaliea</taxon>
    </lineage>
</organism>
<dbReference type="OrthoDB" id="9811749at2"/>
<dbReference type="PROSITE" id="PS50885">
    <property type="entry name" value="HAMP"/>
    <property type="match status" value="1"/>
</dbReference>
<feature type="transmembrane region" description="Helical" evidence="7">
    <location>
        <begin position="45"/>
        <end position="67"/>
    </location>
</feature>